<keyword evidence="9 10" id="KW-0275">Fatty acid biosynthesis</keyword>
<evidence type="ECO:0000256" key="6">
    <source>
        <dbReference type="ARBA" id="ARBA00022989"/>
    </source>
</evidence>
<evidence type="ECO:0000256" key="4">
    <source>
        <dbReference type="ARBA" id="ARBA00022692"/>
    </source>
</evidence>
<comment type="similarity">
    <text evidence="10">Belongs to the ELO family.</text>
</comment>
<feature type="transmembrane region" description="Helical" evidence="10">
    <location>
        <begin position="219"/>
        <end position="240"/>
    </location>
</feature>
<evidence type="ECO:0000256" key="8">
    <source>
        <dbReference type="ARBA" id="ARBA00023136"/>
    </source>
</evidence>
<feature type="transmembrane region" description="Helical" evidence="10">
    <location>
        <begin position="132"/>
        <end position="150"/>
    </location>
</feature>
<dbReference type="PANTHER" id="PTHR11157">
    <property type="entry name" value="FATTY ACID ACYL TRANSFERASE-RELATED"/>
    <property type="match status" value="1"/>
</dbReference>
<evidence type="ECO:0000256" key="10">
    <source>
        <dbReference type="RuleBase" id="RU361115"/>
    </source>
</evidence>
<evidence type="ECO:0000256" key="5">
    <source>
        <dbReference type="ARBA" id="ARBA00022832"/>
    </source>
</evidence>
<dbReference type="GO" id="GO:0042761">
    <property type="term" value="P:very long-chain fatty acid biosynthetic process"/>
    <property type="evidence" value="ECO:0007669"/>
    <property type="project" value="TreeGrafter"/>
</dbReference>
<keyword evidence="6 10" id="KW-1133">Transmembrane helix</keyword>
<dbReference type="Proteomes" id="UP000494256">
    <property type="component" value="Unassembled WGS sequence"/>
</dbReference>
<dbReference type="EMBL" id="CADEBD010000280">
    <property type="protein sequence ID" value="CAB3228032.1"/>
    <property type="molecule type" value="Genomic_DNA"/>
</dbReference>
<evidence type="ECO:0000256" key="1">
    <source>
        <dbReference type="ARBA" id="ARBA00004141"/>
    </source>
</evidence>
<dbReference type="GO" id="GO:0030148">
    <property type="term" value="P:sphingolipid biosynthetic process"/>
    <property type="evidence" value="ECO:0007669"/>
    <property type="project" value="TreeGrafter"/>
</dbReference>
<evidence type="ECO:0000256" key="3">
    <source>
        <dbReference type="ARBA" id="ARBA00022679"/>
    </source>
</evidence>
<dbReference type="InterPro" id="IPR002076">
    <property type="entry name" value="ELO_fam"/>
</dbReference>
<sequence length="289" mass="33770">MHDLADPRTQDWWGVSNPLVVFSIVSAYLYFCKSLGPRLMKNRQPFQLKTVILLYNIFQVGFSLFIVKEGLVAGWWNDYNFSCQPIDYSDSPQAKRMAAAAWWYFVAKIIELLDTIFFVLRKKNKQISFLHLYHHSIMPISIWYGVKYLPGGHGTLFGVINSFVHIIMYSYYLIAGLGPQYQKYLWWKKHLTTIQLIQFCIVFYHNFSVLFSDCNYPKIINFFLSLSSGIFFYMFSMFYYNTYVKNKRATTNYEGTKVRYTVTNGIAKNTITNGNTTTELVTSGKTKEC</sequence>
<evidence type="ECO:0000256" key="9">
    <source>
        <dbReference type="ARBA" id="ARBA00023160"/>
    </source>
</evidence>
<dbReference type="Pfam" id="PF01151">
    <property type="entry name" value="ELO"/>
    <property type="match status" value="1"/>
</dbReference>
<dbReference type="GO" id="GO:0005789">
    <property type="term" value="C:endoplasmic reticulum membrane"/>
    <property type="evidence" value="ECO:0007669"/>
    <property type="project" value="TreeGrafter"/>
</dbReference>
<evidence type="ECO:0000313" key="11">
    <source>
        <dbReference type="EMBL" id="CAB3228032.1"/>
    </source>
</evidence>
<feature type="transmembrane region" description="Helical" evidence="10">
    <location>
        <begin position="101"/>
        <end position="120"/>
    </location>
</feature>
<comment type="subcellular location">
    <subcellularLocation>
        <location evidence="1">Membrane</location>
        <topology evidence="1">Multi-pass membrane protein</topology>
    </subcellularLocation>
</comment>
<feature type="transmembrane region" description="Helical" evidence="10">
    <location>
        <begin position="156"/>
        <end position="178"/>
    </location>
</feature>
<dbReference type="GO" id="GO:0034626">
    <property type="term" value="P:fatty acid elongation, polyunsaturated fatty acid"/>
    <property type="evidence" value="ECO:0007669"/>
    <property type="project" value="TreeGrafter"/>
</dbReference>
<protein>
    <recommendedName>
        <fullName evidence="10">Elongation of very long chain fatty acids protein</fullName>
        <ecNumber evidence="10">2.3.1.199</ecNumber>
    </recommendedName>
    <alternativeName>
        <fullName evidence="10">Very-long-chain 3-oxoacyl-CoA synthase</fullName>
    </alternativeName>
</protein>
<evidence type="ECO:0000256" key="2">
    <source>
        <dbReference type="ARBA" id="ARBA00022516"/>
    </source>
</evidence>
<dbReference type="AlphaFoldDB" id="A0A8S0Z653"/>
<dbReference type="GO" id="GO:0034625">
    <property type="term" value="P:fatty acid elongation, monounsaturated fatty acid"/>
    <property type="evidence" value="ECO:0007669"/>
    <property type="project" value="TreeGrafter"/>
</dbReference>
<feature type="transmembrane region" description="Helical" evidence="10">
    <location>
        <begin position="52"/>
        <end position="76"/>
    </location>
</feature>
<keyword evidence="4 10" id="KW-0812">Transmembrane</keyword>
<feature type="transmembrane region" description="Helical" evidence="10">
    <location>
        <begin position="190"/>
        <end position="207"/>
    </location>
</feature>
<evidence type="ECO:0000313" key="12">
    <source>
        <dbReference type="Proteomes" id="UP000494256"/>
    </source>
</evidence>
<keyword evidence="8 10" id="KW-0472">Membrane</keyword>
<comment type="caution">
    <text evidence="11">The sequence shown here is derived from an EMBL/GenBank/DDBJ whole genome shotgun (WGS) entry which is preliminary data.</text>
</comment>
<accession>A0A8S0Z653</accession>
<dbReference type="PANTHER" id="PTHR11157:SF28">
    <property type="entry name" value="ELONGATION OF VERY LONG CHAIN FATTY ACIDS PROTEIN"/>
    <property type="match status" value="1"/>
</dbReference>
<name>A0A8S0Z653_ARCPL</name>
<dbReference type="EC" id="2.3.1.199" evidence="10"/>
<dbReference type="GO" id="GO:0019367">
    <property type="term" value="P:fatty acid elongation, saturated fatty acid"/>
    <property type="evidence" value="ECO:0007669"/>
    <property type="project" value="TreeGrafter"/>
</dbReference>
<feature type="transmembrane region" description="Helical" evidence="10">
    <location>
        <begin position="12"/>
        <end position="31"/>
    </location>
</feature>
<comment type="catalytic activity">
    <reaction evidence="10">
        <text>a very-long-chain acyl-CoA + malonyl-CoA + H(+) = a very-long-chain 3-oxoacyl-CoA + CO2 + CoA</text>
        <dbReference type="Rhea" id="RHEA:32727"/>
        <dbReference type="ChEBI" id="CHEBI:15378"/>
        <dbReference type="ChEBI" id="CHEBI:16526"/>
        <dbReference type="ChEBI" id="CHEBI:57287"/>
        <dbReference type="ChEBI" id="CHEBI:57384"/>
        <dbReference type="ChEBI" id="CHEBI:90725"/>
        <dbReference type="ChEBI" id="CHEBI:90736"/>
        <dbReference type="EC" id="2.3.1.199"/>
    </reaction>
</comment>
<keyword evidence="3 10" id="KW-0808">Transferase</keyword>
<gene>
    <name evidence="11" type="ORF">APLA_LOCUS3310</name>
</gene>
<reference evidence="11 12" key="1">
    <citation type="submission" date="2020-04" db="EMBL/GenBank/DDBJ databases">
        <authorList>
            <person name="Wallbank WR R."/>
            <person name="Pardo Diaz C."/>
            <person name="Kozak K."/>
            <person name="Martin S."/>
            <person name="Jiggins C."/>
            <person name="Moest M."/>
            <person name="Warren A I."/>
            <person name="Byers J.R.P. K."/>
            <person name="Montejo-Kovacevich G."/>
            <person name="Yen C E."/>
        </authorList>
    </citation>
    <scope>NUCLEOTIDE SEQUENCE [LARGE SCALE GENOMIC DNA]</scope>
</reference>
<keyword evidence="7 10" id="KW-0443">Lipid metabolism</keyword>
<keyword evidence="5 10" id="KW-0276">Fatty acid metabolism</keyword>
<dbReference type="GO" id="GO:0009922">
    <property type="term" value="F:fatty acid elongase activity"/>
    <property type="evidence" value="ECO:0007669"/>
    <property type="project" value="UniProtKB-EC"/>
</dbReference>
<evidence type="ECO:0000256" key="7">
    <source>
        <dbReference type="ARBA" id="ARBA00023098"/>
    </source>
</evidence>
<organism evidence="11 12">
    <name type="scientific">Arctia plantaginis</name>
    <name type="common">Wood tiger moth</name>
    <name type="synonym">Phalaena plantaginis</name>
    <dbReference type="NCBI Taxonomy" id="874455"/>
    <lineage>
        <taxon>Eukaryota</taxon>
        <taxon>Metazoa</taxon>
        <taxon>Ecdysozoa</taxon>
        <taxon>Arthropoda</taxon>
        <taxon>Hexapoda</taxon>
        <taxon>Insecta</taxon>
        <taxon>Pterygota</taxon>
        <taxon>Neoptera</taxon>
        <taxon>Endopterygota</taxon>
        <taxon>Lepidoptera</taxon>
        <taxon>Glossata</taxon>
        <taxon>Ditrysia</taxon>
        <taxon>Noctuoidea</taxon>
        <taxon>Erebidae</taxon>
        <taxon>Arctiinae</taxon>
        <taxon>Arctia</taxon>
    </lineage>
</organism>
<proteinExistence type="inferred from homology"/>
<keyword evidence="2 10" id="KW-0444">Lipid biosynthesis</keyword>